<dbReference type="InterPro" id="IPR002035">
    <property type="entry name" value="VWF_A"/>
</dbReference>
<feature type="domain" description="Aerotolerance regulator N-terminal" evidence="2">
    <location>
        <begin position="1"/>
        <end position="78"/>
    </location>
</feature>
<proteinExistence type="predicted"/>
<dbReference type="InterPro" id="IPR024163">
    <property type="entry name" value="Aerotolerance_reg_N"/>
</dbReference>
<evidence type="ECO:0000313" key="5">
    <source>
        <dbReference type="Proteomes" id="UP000525652"/>
    </source>
</evidence>
<sequence length="558" mass="62921">MSFLWPYAWIFSALAIPIVLFYLIRTLPKRRPVSTLLFWDQIQPQLRSSPLWRKLRRLFSLLLQLAFLFLLILLLARPLLPGQQREPQTVIYVVDTSASMSASHGDRTTLQKTQDLLENRIANLRASDEALIIAADQTPQVLQRWTPNRRLLLEGVRQLRASSGESNLDKALDLAGSLARQRDDARIVVLSDAVLPESSSTGDRPPYESLSIAPPASRNRGLVEFSARRSRLDPEIILVRARIVQSAGTSPSSEEAKLELKVNDRLTDVLPLTFDEDEPIEKTWRIPETSMARIEAKIVGPGPDSLFLDDSASVDIDPVETLSIRLVSAPNPFLEAILSSLELVDVARIRPDNVTEDPEVDLYLFNEVSPPTDFLPRAMVLIQPSGEGVWGERLPGESEESLVTDWQEENDLLRHVDLDQVVFPQFSRFSLPPSAEVLASSFDDPVLFGDWDSREKWLVTAFGLEQSDLVYRTVFPILVGNLVRSLALSSDLSRSDLPGETESRLQPFPERLAPKEALEDNAKPSGSFLSFPLRSWLIIIAVCWLILEWRLFHRRITE</sequence>
<dbReference type="AlphaFoldDB" id="A0A7X1AZL5"/>
<evidence type="ECO:0000313" key="4">
    <source>
        <dbReference type="EMBL" id="MBC2602834.1"/>
    </source>
</evidence>
<dbReference type="Gene3D" id="3.40.50.410">
    <property type="entry name" value="von Willebrand factor, type A domain"/>
    <property type="match status" value="1"/>
</dbReference>
<dbReference type="SUPFAM" id="SSF53300">
    <property type="entry name" value="vWA-like"/>
    <property type="match status" value="1"/>
</dbReference>
<evidence type="ECO:0000256" key="1">
    <source>
        <dbReference type="SAM" id="Phobius"/>
    </source>
</evidence>
<comment type="caution">
    <text evidence="4">The sequence shown here is derived from an EMBL/GenBank/DDBJ whole genome shotgun (WGS) entry which is preliminary data.</text>
</comment>
<name>A0A7X1AZL5_9BACT</name>
<feature type="transmembrane region" description="Helical" evidence="1">
    <location>
        <begin position="533"/>
        <end position="552"/>
    </location>
</feature>
<reference evidence="4 5" key="1">
    <citation type="submission" date="2020-07" db="EMBL/GenBank/DDBJ databases">
        <authorList>
            <person name="Feng X."/>
        </authorList>
    </citation>
    <scope>NUCLEOTIDE SEQUENCE [LARGE SCALE GENOMIC DNA]</scope>
    <source>
        <strain evidence="4 5">JCM14086</strain>
    </source>
</reference>
<keyword evidence="1" id="KW-0812">Transmembrane</keyword>
<dbReference type="PANTHER" id="PTHR37464:SF1">
    <property type="entry name" value="BLL2463 PROTEIN"/>
    <property type="match status" value="1"/>
</dbReference>
<keyword evidence="5" id="KW-1185">Reference proteome</keyword>
<dbReference type="InterPro" id="IPR036465">
    <property type="entry name" value="vWFA_dom_sf"/>
</dbReference>
<keyword evidence="1" id="KW-0472">Membrane</keyword>
<protein>
    <submittedName>
        <fullName evidence="4">VWA domain-containing protein</fullName>
    </submittedName>
</protein>
<gene>
    <name evidence="4" type="ORF">H5P30_13705</name>
</gene>
<keyword evidence="1" id="KW-1133">Transmembrane helix</keyword>
<evidence type="ECO:0000259" key="2">
    <source>
        <dbReference type="Pfam" id="PF07584"/>
    </source>
</evidence>
<organism evidence="4 5">
    <name type="scientific">Puniceicoccus vermicola</name>
    <dbReference type="NCBI Taxonomy" id="388746"/>
    <lineage>
        <taxon>Bacteria</taxon>
        <taxon>Pseudomonadati</taxon>
        <taxon>Verrucomicrobiota</taxon>
        <taxon>Opitutia</taxon>
        <taxon>Puniceicoccales</taxon>
        <taxon>Puniceicoccaceae</taxon>
        <taxon>Puniceicoccus</taxon>
    </lineage>
</organism>
<dbReference type="EMBL" id="JACHVA010000102">
    <property type="protein sequence ID" value="MBC2602834.1"/>
    <property type="molecule type" value="Genomic_DNA"/>
</dbReference>
<dbReference type="PANTHER" id="PTHR37464">
    <property type="entry name" value="BLL2463 PROTEIN"/>
    <property type="match status" value="1"/>
</dbReference>
<dbReference type="Pfam" id="PF13519">
    <property type="entry name" value="VWA_2"/>
    <property type="match status" value="1"/>
</dbReference>
<feature type="transmembrane region" description="Helical" evidence="1">
    <location>
        <begin position="58"/>
        <end position="80"/>
    </location>
</feature>
<dbReference type="Proteomes" id="UP000525652">
    <property type="component" value="Unassembled WGS sequence"/>
</dbReference>
<accession>A0A7X1AZL5</accession>
<evidence type="ECO:0000259" key="3">
    <source>
        <dbReference type="Pfam" id="PF13519"/>
    </source>
</evidence>
<dbReference type="Pfam" id="PF07584">
    <property type="entry name" value="BatA"/>
    <property type="match status" value="1"/>
</dbReference>
<feature type="domain" description="VWFA" evidence="3">
    <location>
        <begin position="90"/>
        <end position="193"/>
    </location>
</feature>
<feature type="transmembrane region" description="Helical" evidence="1">
    <location>
        <begin position="6"/>
        <end position="24"/>
    </location>
</feature>
<dbReference type="RefSeq" id="WP_185693500.1">
    <property type="nucleotide sequence ID" value="NZ_JACHVA010000102.1"/>
</dbReference>